<sequence length="73" mass="8421">MDEFQLHCKVKTKYELELCIFLSAGTSSSRKVLFPPKTPHYQPDAPEPMCTRFVLRAQVTHRESAVRLAILQM</sequence>
<name>A0A1I7X663_HETBA</name>
<organism evidence="1 2">
    <name type="scientific">Heterorhabditis bacteriophora</name>
    <name type="common">Entomopathogenic nematode worm</name>
    <dbReference type="NCBI Taxonomy" id="37862"/>
    <lineage>
        <taxon>Eukaryota</taxon>
        <taxon>Metazoa</taxon>
        <taxon>Ecdysozoa</taxon>
        <taxon>Nematoda</taxon>
        <taxon>Chromadorea</taxon>
        <taxon>Rhabditida</taxon>
        <taxon>Rhabditina</taxon>
        <taxon>Rhabditomorpha</taxon>
        <taxon>Strongyloidea</taxon>
        <taxon>Heterorhabditidae</taxon>
        <taxon>Heterorhabditis</taxon>
    </lineage>
</organism>
<evidence type="ECO:0000313" key="2">
    <source>
        <dbReference type="WBParaSite" id="Hba_13053"/>
    </source>
</evidence>
<dbReference type="AlphaFoldDB" id="A0A1I7X663"/>
<dbReference type="Proteomes" id="UP000095283">
    <property type="component" value="Unplaced"/>
</dbReference>
<keyword evidence="1" id="KW-1185">Reference proteome</keyword>
<protein>
    <submittedName>
        <fullName evidence="2">MSP domain-containing protein</fullName>
    </submittedName>
</protein>
<accession>A0A1I7X663</accession>
<reference evidence="2" key="1">
    <citation type="submission" date="2016-11" db="UniProtKB">
        <authorList>
            <consortium name="WormBaseParasite"/>
        </authorList>
    </citation>
    <scope>IDENTIFICATION</scope>
</reference>
<evidence type="ECO:0000313" key="1">
    <source>
        <dbReference type="Proteomes" id="UP000095283"/>
    </source>
</evidence>
<dbReference type="WBParaSite" id="Hba_13053">
    <property type="protein sequence ID" value="Hba_13053"/>
    <property type="gene ID" value="Hba_13053"/>
</dbReference>
<proteinExistence type="predicted"/>